<protein>
    <submittedName>
        <fullName evidence="5">SH3 domain-containing protein</fullName>
    </submittedName>
</protein>
<proteinExistence type="predicted"/>
<evidence type="ECO:0000313" key="4">
    <source>
        <dbReference type="Proteomes" id="UP000036681"/>
    </source>
</evidence>
<feature type="domain" description="SH3" evidence="3">
    <location>
        <begin position="30"/>
        <end position="96"/>
    </location>
</feature>
<dbReference type="InterPro" id="IPR036028">
    <property type="entry name" value="SH3-like_dom_sf"/>
</dbReference>
<evidence type="ECO:0000256" key="2">
    <source>
        <dbReference type="PROSITE-ProRule" id="PRU00192"/>
    </source>
</evidence>
<dbReference type="CDD" id="cd00174">
    <property type="entry name" value="SH3"/>
    <property type="match status" value="1"/>
</dbReference>
<keyword evidence="4" id="KW-1185">Reference proteome</keyword>
<evidence type="ECO:0000256" key="1">
    <source>
        <dbReference type="ARBA" id="ARBA00022443"/>
    </source>
</evidence>
<evidence type="ECO:0000313" key="5">
    <source>
        <dbReference type="WBParaSite" id="ALUE_0000372601-mRNA-1"/>
    </source>
</evidence>
<name>A0A0M3HPD1_ASCLU</name>
<evidence type="ECO:0000259" key="3">
    <source>
        <dbReference type="PROSITE" id="PS50002"/>
    </source>
</evidence>
<dbReference type="AlphaFoldDB" id="A0A0M3HPD1"/>
<dbReference type="SUPFAM" id="SSF50044">
    <property type="entry name" value="SH3-domain"/>
    <property type="match status" value="1"/>
</dbReference>
<dbReference type="PROSITE" id="PS50002">
    <property type="entry name" value="SH3"/>
    <property type="match status" value="1"/>
</dbReference>
<dbReference type="WBParaSite" id="ALUE_0000372601-mRNA-1">
    <property type="protein sequence ID" value="ALUE_0000372601-mRNA-1"/>
    <property type="gene ID" value="ALUE_0000372601"/>
</dbReference>
<dbReference type="Gene3D" id="2.30.30.40">
    <property type="entry name" value="SH3 Domains"/>
    <property type="match status" value="1"/>
</dbReference>
<keyword evidence="1 2" id="KW-0728">SH3 domain</keyword>
<reference evidence="5" key="1">
    <citation type="submission" date="2017-02" db="UniProtKB">
        <authorList>
            <consortium name="WormBaseParasite"/>
        </authorList>
    </citation>
    <scope>IDENTIFICATION</scope>
</reference>
<accession>A0A0M3HPD1</accession>
<sequence>MLHYSKSLKAIRSRTESLYDSARRKLTLSGHSESCIAVDDFEAIENDQLSVTKGQRLEVVELCQDTREWVLVSYIGEGGEQRQGLVPASVLSSTEPSGIYCSCSAEIIAACSHL</sequence>
<dbReference type="Proteomes" id="UP000036681">
    <property type="component" value="Unplaced"/>
</dbReference>
<dbReference type="InterPro" id="IPR001452">
    <property type="entry name" value="SH3_domain"/>
</dbReference>
<organism evidence="4 5">
    <name type="scientific">Ascaris lumbricoides</name>
    <name type="common">Giant roundworm</name>
    <dbReference type="NCBI Taxonomy" id="6252"/>
    <lineage>
        <taxon>Eukaryota</taxon>
        <taxon>Metazoa</taxon>
        <taxon>Ecdysozoa</taxon>
        <taxon>Nematoda</taxon>
        <taxon>Chromadorea</taxon>
        <taxon>Rhabditida</taxon>
        <taxon>Spirurina</taxon>
        <taxon>Ascaridomorpha</taxon>
        <taxon>Ascaridoidea</taxon>
        <taxon>Ascarididae</taxon>
        <taxon>Ascaris</taxon>
    </lineage>
</organism>
<dbReference type="Pfam" id="PF00018">
    <property type="entry name" value="SH3_1"/>
    <property type="match status" value="1"/>
</dbReference>
<dbReference type="SMART" id="SM00326">
    <property type="entry name" value="SH3"/>
    <property type="match status" value="1"/>
</dbReference>